<evidence type="ECO:0000313" key="2">
    <source>
        <dbReference type="Proteomes" id="UP000275408"/>
    </source>
</evidence>
<organism evidence="1 2">
    <name type="scientific">Pocillopora damicornis</name>
    <name type="common">Cauliflower coral</name>
    <name type="synonym">Millepora damicornis</name>
    <dbReference type="NCBI Taxonomy" id="46731"/>
    <lineage>
        <taxon>Eukaryota</taxon>
        <taxon>Metazoa</taxon>
        <taxon>Cnidaria</taxon>
        <taxon>Anthozoa</taxon>
        <taxon>Hexacorallia</taxon>
        <taxon>Scleractinia</taxon>
        <taxon>Astrocoeniina</taxon>
        <taxon>Pocilloporidae</taxon>
        <taxon>Pocillopora</taxon>
    </lineage>
</organism>
<sequence length="102" mass="11201">MAVRSVSTLESFLLAGVVGMCLRKVANPSLTSLTLFLSLSFLRNIEACSFFKQCGVRQRVRCLDGFGLELGELSLLRADEWDELGEFTGEMAGESSDKQSDD</sequence>
<reference evidence="1 2" key="1">
    <citation type="journal article" date="2018" name="Sci. Rep.">
        <title>Comparative analysis of the Pocillopora damicornis genome highlights role of immune system in coral evolution.</title>
        <authorList>
            <person name="Cunning R."/>
            <person name="Bay R.A."/>
            <person name="Gillette P."/>
            <person name="Baker A.C."/>
            <person name="Traylor-Knowles N."/>
        </authorList>
    </citation>
    <scope>NUCLEOTIDE SEQUENCE [LARGE SCALE GENOMIC DNA]</scope>
    <source>
        <strain evidence="1">RSMAS</strain>
        <tissue evidence="1">Whole animal</tissue>
    </source>
</reference>
<evidence type="ECO:0000313" key="1">
    <source>
        <dbReference type="EMBL" id="RMX41925.1"/>
    </source>
</evidence>
<keyword evidence="2" id="KW-1185">Reference proteome</keyword>
<accession>A0A3M6TKK3</accession>
<comment type="caution">
    <text evidence="1">The sequence shown here is derived from an EMBL/GenBank/DDBJ whole genome shotgun (WGS) entry which is preliminary data.</text>
</comment>
<dbReference type="Proteomes" id="UP000275408">
    <property type="component" value="Unassembled WGS sequence"/>
</dbReference>
<proteinExistence type="predicted"/>
<dbReference type="AlphaFoldDB" id="A0A3M6TKK3"/>
<name>A0A3M6TKK3_POCDA</name>
<protein>
    <submittedName>
        <fullName evidence="1">Uncharacterized protein</fullName>
    </submittedName>
</protein>
<gene>
    <name evidence="1" type="ORF">pdam_00006632</name>
</gene>
<dbReference type="EMBL" id="RCHS01003431">
    <property type="protein sequence ID" value="RMX41925.1"/>
    <property type="molecule type" value="Genomic_DNA"/>
</dbReference>